<dbReference type="Gene3D" id="1.10.287.990">
    <property type="entry name" value="Fe,Mn superoxide dismutase (SOD) domain"/>
    <property type="match status" value="1"/>
</dbReference>
<proteinExistence type="inferred from homology"/>
<dbReference type="PANTHER" id="PTHR43595">
    <property type="entry name" value="37S RIBOSOMAL PROTEIN S26, MITOCHONDRIAL"/>
    <property type="match status" value="1"/>
</dbReference>
<dbReference type="EMBL" id="JAVRHT010000005">
    <property type="protein sequence ID" value="MDT0630868.1"/>
    <property type="molecule type" value="Genomic_DNA"/>
</dbReference>
<dbReference type="PROSITE" id="PS00088">
    <property type="entry name" value="SOD_MN"/>
    <property type="match status" value="1"/>
</dbReference>
<keyword evidence="9" id="KW-1185">Reference proteome</keyword>
<feature type="domain" description="Manganese/iron superoxide dismutase C-terminal" evidence="7">
    <location>
        <begin position="96"/>
        <end position="197"/>
    </location>
</feature>
<reference evidence="8 9" key="1">
    <citation type="submission" date="2023-09" db="EMBL/GenBank/DDBJ databases">
        <authorList>
            <person name="Rey-Velasco X."/>
        </authorList>
    </citation>
    <scope>NUCLEOTIDE SEQUENCE [LARGE SCALE GENOMIC DNA]</scope>
    <source>
        <strain evidence="8 9">F394</strain>
    </source>
</reference>
<dbReference type="Pfam" id="PF02777">
    <property type="entry name" value="Sod_Fe_C"/>
    <property type="match status" value="1"/>
</dbReference>
<dbReference type="SUPFAM" id="SSF54719">
    <property type="entry name" value="Fe,Mn superoxide dismutase (SOD), C-terminal domain"/>
    <property type="match status" value="1"/>
</dbReference>
<comment type="function">
    <text evidence="5">Destroys radicals which are normally produced within the cells and which are toxic to biological systems.</text>
</comment>
<dbReference type="SUPFAM" id="SSF46609">
    <property type="entry name" value="Fe,Mn superoxide dismutase (SOD), N-terminal domain"/>
    <property type="match status" value="1"/>
</dbReference>
<dbReference type="PRINTS" id="PR01703">
    <property type="entry name" value="MNSODISMTASE"/>
</dbReference>
<comment type="caution">
    <text evidence="8">The sequence shown here is derived from an EMBL/GenBank/DDBJ whole genome shotgun (WGS) entry which is preliminary data.</text>
</comment>
<sequence>MAFDAAPLPYDYDALQPSIDEETMRIHHDKHYQGYTDKLNAALNGTKWADQPIEETLANLDALPEDKQTAVRNNGGGFLNHGIFWTIMSPDGGGQPTGELASAIEQSFGSFDAFKEKFEAAATGQFGSGWAWLELKSDGGLRVHGHANQDNPVMHGAKPIIGLDVWEHAYYLKYQNKRPAYVSAWWDVVNWDEADRRYRSYKAQ</sequence>
<evidence type="ECO:0000313" key="8">
    <source>
        <dbReference type="EMBL" id="MDT0630868.1"/>
    </source>
</evidence>
<evidence type="ECO:0000313" key="9">
    <source>
        <dbReference type="Proteomes" id="UP001267426"/>
    </source>
</evidence>
<evidence type="ECO:0000256" key="4">
    <source>
        <dbReference type="ARBA" id="ARBA00023002"/>
    </source>
</evidence>
<name>A0ABU3BNL8_9BACT</name>
<protein>
    <recommendedName>
        <fullName evidence="2 5">Superoxide dismutase</fullName>
        <ecNumber evidence="2 5">1.15.1.1</ecNumber>
    </recommendedName>
</protein>
<dbReference type="InterPro" id="IPR036324">
    <property type="entry name" value="Mn/Fe_SOD_N_sf"/>
</dbReference>
<dbReference type="GO" id="GO:0004784">
    <property type="term" value="F:superoxide dismutase activity"/>
    <property type="evidence" value="ECO:0007669"/>
    <property type="project" value="UniProtKB-EC"/>
</dbReference>
<accession>A0ABU3BNL8</accession>
<dbReference type="PANTHER" id="PTHR43595:SF2">
    <property type="entry name" value="SMALL RIBOSOMAL SUBUNIT PROTEIN MS42"/>
    <property type="match status" value="1"/>
</dbReference>
<dbReference type="InterPro" id="IPR036314">
    <property type="entry name" value="SOD_C_sf"/>
</dbReference>
<evidence type="ECO:0000256" key="2">
    <source>
        <dbReference type="ARBA" id="ARBA00012682"/>
    </source>
</evidence>
<gene>
    <name evidence="8" type="ORF">RM540_03830</name>
</gene>
<organism evidence="8 9">
    <name type="scientific">Rubrivirga litoralis</name>
    <dbReference type="NCBI Taxonomy" id="3075598"/>
    <lineage>
        <taxon>Bacteria</taxon>
        <taxon>Pseudomonadati</taxon>
        <taxon>Rhodothermota</taxon>
        <taxon>Rhodothermia</taxon>
        <taxon>Rhodothermales</taxon>
        <taxon>Rubricoccaceae</taxon>
        <taxon>Rubrivirga</taxon>
    </lineage>
</organism>
<comment type="catalytic activity">
    <reaction evidence="5">
        <text>2 superoxide + 2 H(+) = H2O2 + O2</text>
        <dbReference type="Rhea" id="RHEA:20696"/>
        <dbReference type="ChEBI" id="CHEBI:15378"/>
        <dbReference type="ChEBI" id="CHEBI:15379"/>
        <dbReference type="ChEBI" id="CHEBI:16240"/>
        <dbReference type="ChEBI" id="CHEBI:18421"/>
        <dbReference type="EC" id="1.15.1.1"/>
    </reaction>
</comment>
<comment type="similarity">
    <text evidence="1 5">Belongs to the iron/manganese superoxide dismutase family.</text>
</comment>
<dbReference type="InterPro" id="IPR019833">
    <property type="entry name" value="Mn/Fe_SOD_BS"/>
</dbReference>
<dbReference type="Pfam" id="PF00081">
    <property type="entry name" value="Sod_Fe_N"/>
    <property type="match status" value="1"/>
</dbReference>
<evidence type="ECO:0000256" key="1">
    <source>
        <dbReference type="ARBA" id="ARBA00008714"/>
    </source>
</evidence>
<dbReference type="InterPro" id="IPR019831">
    <property type="entry name" value="Mn/Fe_SOD_N"/>
</dbReference>
<dbReference type="InterPro" id="IPR001189">
    <property type="entry name" value="Mn/Fe_SOD"/>
</dbReference>
<evidence type="ECO:0000259" key="7">
    <source>
        <dbReference type="Pfam" id="PF02777"/>
    </source>
</evidence>
<keyword evidence="4 5" id="KW-0560">Oxidoreductase</keyword>
<dbReference type="RefSeq" id="WP_311662204.1">
    <property type="nucleotide sequence ID" value="NZ_JAVRHT010000005.1"/>
</dbReference>
<dbReference type="EC" id="1.15.1.1" evidence="2 5"/>
<evidence type="ECO:0000256" key="5">
    <source>
        <dbReference type="RuleBase" id="RU000414"/>
    </source>
</evidence>
<dbReference type="InterPro" id="IPR019832">
    <property type="entry name" value="Mn/Fe_SOD_C"/>
</dbReference>
<dbReference type="Gene3D" id="3.55.40.20">
    <property type="entry name" value="Iron/manganese superoxide dismutase, C-terminal domain"/>
    <property type="match status" value="1"/>
</dbReference>
<dbReference type="PIRSF" id="PIRSF000349">
    <property type="entry name" value="SODismutase"/>
    <property type="match status" value="1"/>
</dbReference>
<evidence type="ECO:0000259" key="6">
    <source>
        <dbReference type="Pfam" id="PF00081"/>
    </source>
</evidence>
<keyword evidence="3 5" id="KW-0479">Metal-binding</keyword>
<evidence type="ECO:0000256" key="3">
    <source>
        <dbReference type="ARBA" id="ARBA00022723"/>
    </source>
</evidence>
<dbReference type="Proteomes" id="UP001267426">
    <property type="component" value="Unassembled WGS sequence"/>
</dbReference>
<feature type="domain" description="Manganese/iron superoxide dismutase N-terminal" evidence="6">
    <location>
        <begin position="3"/>
        <end position="89"/>
    </location>
</feature>